<sequence length="219" mass="24799">MSSFPHTIDWSKASLVLAGHGSLYNSEAALPVYINAEKIRKKKLFENVYETFWKEEPTFHQTLLSIPSSFIYVVPFFLSHGFFTTKVIPSEMGIEGPMTTMGKKIVGYCRAVGENPRVSELIIEAIGRAIDFKMASSIFSESALLLVSHGTKKMSIPKKQPICIGIYWSKKGSLKNVMCFFLKRSLEFPAGKSMLDQNISLLFLFLFLKETIPMWMFQS</sequence>
<dbReference type="AlphaFoldDB" id="A0A516TPB7"/>
<dbReference type="InterPro" id="IPR002762">
    <property type="entry name" value="CbiX-like"/>
</dbReference>
<protein>
    <submittedName>
        <fullName evidence="3">CbiX protein</fullName>
    </submittedName>
</protein>
<proteinExistence type="predicted"/>
<gene>
    <name evidence="3" type="ORF">kam1_1871</name>
</gene>
<dbReference type="SUPFAM" id="SSF53800">
    <property type="entry name" value="Chelatase"/>
    <property type="match status" value="1"/>
</dbReference>
<dbReference type="GO" id="GO:0046872">
    <property type="term" value="F:metal ion binding"/>
    <property type="evidence" value="ECO:0007669"/>
    <property type="project" value="UniProtKB-KW"/>
</dbReference>
<evidence type="ECO:0000313" key="4">
    <source>
        <dbReference type="Proteomes" id="UP000315925"/>
    </source>
</evidence>
<accession>A0A516TPB7</accession>
<reference evidence="4" key="1">
    <citation type="submission" date="2019-03" db="EMBL/GenBank/DDBJ databases">
        <title>Complete genome of Methylacidiphilum kamchatkense Kam1.</title>
        <authorList>
            <person name="Kruse T."/>
            <person name="Murarilal Ratnadevi C."/>
            <person name="Erikstad H.-A."/>
            <person name="Birkeland N.-K."/>
        </authorList>
    </citation>
    <scope>NUCLEOTIDE SEQUENCE [LARGE SCALE GENOMIC DNA]</scope>
    <source>
        <strain evidence="4">kam1</strain>
    </source>
</reference>
<dbReference type="RefSeq" id="WP_391524874.1">
    <property type="nucleotide sequence ID" value="NZ_CP037899.1"/>
</dbReference>
<dbReference type="Pfam" id="PF01903">
    <property type="entry name" value="CbiX"/>
    <property type="match status" value="1"/>
</dbReference>
<evidence type="ECO:0000313" key="3">
    <source>
        <dbReference type="EMBL" id="QDQ43083.1"/>
    </source>
</evidence>
<keyword evidence="2" id="KW-0456">Lyase</keyword>
<organism evidence="3 4">
    <name type="scientific">Methylacidiphilum kamchatkense Kam1</name>
    <dbReference type="NCBI Taxonomy" id="1202785"/>
    <lineage>
        <taxon>Bacteria</taxon>
        <taxon>Pseudomonadati</taxon>
        <taxon>Verrucomicrobiota</taxon>
        <taxon>Methylacidiphilae</taxon>
        <taxon>Methylacidiphilales</taxon>
        <taxon>Methylacidiphilaceae</taxon>
        <taxon>Methylacidiphilum (ex Ratnadevi et al. 2023)</taxon>
    </lineage>
</organism>
<keyword evidence="1" id="KW-0479">Metal-binding</keyword>
<dbReference type="EMBL" id="CP037899">
    <property type="protein sequence ID" value="QDQ43083.1"/>
    <property type="molecule type" value="Genomic_DNA"/>
</dbReference>
<evidence type="ECO:0000256" key="2">
    <source>
        <dbReference type="ARBA" id="ARBA00023239"/>
    </source>
</evidence>
<name>A0A516TPB7_9BACT</name>
<dbReference type="GO" id="GO:0016829">
    <property type="term" value="F:lyase activity"/>
    <property type="evidence" value="ECO:0007669"/>
    <property type="project" value="UniProtKB-KW"/>
</dbReference>
<evidence type="ECO:0000256" key="1">
    <source>
        <dbReference type="ARBA" id="ARBA00022723"/>
    </source>
</evidence>
<dbReference type="Gene3D" id="3.40.50.1400">
    <property type="match status" value="1"/>
</dbReference>
<dbReference type="KEGG" id="mkc:kam1_1871"/>
<dbReference type="Proteomes" id="UP000315925">
    <property type="component" value="Chromosome"/>
</dbReference>